<dbReference type="InterPro" id="IPR003439">
    <property type="entry name" value="ABC_transporter-like_ATP-bd"/>
</dbReference>
<accession>A0A263BR09</accession>
<dbReference type="AlphaFoldDB" id="A0A263BR09"/>
<proteinExistence type="predicted"/>
<dbReference type="PROSITE" id="PS00211">
    <property type="entry name" value="ABC_TRANSPORTER_1"/>
    <property type="match status" value="1"/>
</dbReference>
<feature type="domain" description="ABC transporter" evidence="4">
    <location>
        <begin position="4"/>
        <end position="235"/>
    </location>
</feature>
<reference evidence="5 6" key="2">
    <citation type="submission" date="2017-09" db="EMBL/GenBank/DDBJ databases">
        <title>Bacillus patelloidae sp. nov., isolated from the intestinal tract of a marine limpet.</title>
        <authorList>
            <person name="Liu R."/>
            <person name="Dong C."/>
            <person name="Shao Z."/>
        </authorList>
    </citation>
    <scope>NUCLEOTIDE SEQUENCE [LARGE SCALE GENOMIC DNA]</scope>
    <source>
        <strain evidence="5 6">SA5d-4</strain>
    </source>
</reference>
<organism evidence="5 6">
    <name type="scientific">Lottiidibacillus patelloidae</name>
    <dbReference type="NCBI Taxonomy" id="2670334"/>
    <lineage>
        <taxon>Bacteria</taxon>
        <taxon>Bacillati</taxon>
        <taxon>Bacillota</taxon>
        <taxon>Bacilli</taxon>
        <taxon>Bacillales</taxon>
        <taxon>Bacillaceae</taxon>
        <taxon>Lottiidibacillus</taxon>
    </lineage>
</organism>
<evidence type="ECO:0000313" key="5">
    <source>
        <dbReference type="EMBL" id="OZM56140.1"/>
    </source>
</evidence>
<keyword evidence="2" id="KW-0547">Nucleotide-binding</keyword>
<dbReference type="InterPro" id="IPR003593">
    <property type="entry name" value="AAA+_ATPase"/>
</dbReference>
<comment type="caution">
    <text evidence="5">The sequence shown here is derived from an EMBL/GenBank/DDBJ whole genome shotgun (WGS) entry which is preliminary data.</text>
</comment>
<dbReference type="GO" id="GO:0005524">
    <property type="term" value="F:ATP binding"/>
    <property type="evidence" value="ECO:0007669"/>
    <property type="project" value="UniProtKB-KW"/>
</dbReference>
<dbReference type="SMART" id="SM00382">
    <property type="entry name" value="AAA"/>
    <property type="match status" value="1"/>
</dbReference>
<dbReference type="RefSeq" id="WP_094926053.1">
    <property type="nucleotide sequence ID" value="NZ_NPIA01000008.1"/>
</dbReference>
<gene>
    <name evidence="5" type="ORF">CIB95_13615</name>
</gene>
<dbReference type="CDD" id="cd03293">
    <property type="entry name" value="ABC_NrtD_SsuB_transporters"/>
    <property type="match status" value="1"/>
</dbReference>
<evidence type="ECO:0000256" key="3">
    <source>
        <dbReference type="ARBA" id="ARBA00022840"/>
    </source>
</evidence>
<sequence length="255" mass="28917">MSFLQCKSVSHAYVSKHDTKLVLKEINLGIDEGEFISFIGPSGCGKTTLLSIISGLLNQTDGDVILENDVISKPNDKIGYMLQQDYLFPWKTIEENILIGLKIRNKLKEKNKQYALDLLKEMNLAEVINKYPGELSGGMRQRAALVRTLATKPKLLLLDEPFSALDFQTKLKLENLVFDTLKSRNKTAILVTHDIGEAIAMSDRIYCLSANPGKISSIFDIPKELRTLSPFEARHHKKYAELFQTVWQEMDRLEN</sequence>
<reference evidence="6" key="1">
    <citation type="submission" date="2017-08" db="EMBL/GenBank/DDBJ databases">
        <authorList>
            <person name="Huang Z."/>
        </authorList>
    </citation>
    <scope>NUCLEOTIDE SEQUENCE [LARGE SCALE GENOMIC DNA]</scope>
    <source>
        <strain evidence="6">SA5d-4</strain>
    </source>
</reference>
<dbReference type="InterPro" id="IPR050166">
    <property type="entry name" value="ABC_transporter_ATP-bind"/>
</dbReference>
<evidence type="ECO:0000256" key="1">
    <source>
        <dbReference type="ARBA" id="ARBA00022448"/>
    </source>
</evidence>
<protein>
    <submittedName>
        <fullName evidence="5">Spermidine/putrescine ABC transporter ATP-binding protein</fullName>
    </submittedName>
</protein>
<keyword evidence="3 5" id="KW-0067">ATP-binding</keyword>
<dbReference type="InterPro" id="IPR017871">
    <property type="entry name" value="ABC_transporter-like_CS"/>
</dbReference>
<dbReference type="SUPFAM" id="SSF52540">
    <property type="entry name" value="P-loop containing nucleoside triphosphate hydrolases"/>
    <property type="match status" value="1"/>
</dbReference>
<evidence type="ECO:0000313" key="6">
    <source>
        <dbReference type="Proteomes" id="UP000217083"/>
    </source>
</evidence>
<dbReference type="PROSITE" id="PS50893">
    <property type="entry name" value="ABC_TRANSPORTER_2"/>
    <property type="match status" value="1"/>
</dbReference>
<dbReference type="Proteomes" id="UP000217083">
    <property type="component" value="Unassembled WGS sequence"/>
</dbReference>
<keyword evidence="1" id="KW-0813">Transport</keyword>
<evidence type="ECO:0000259" key="4">
    <source>
        <dbReference type="PROSITE" id="PS50893"/>
    </source>
</evidence>
<dbReference type="PANTHER" id="PTHR42788">
    <property type="entry name" value="TAURINE IMPORT ATP-BINDING PROTEIN-RELATED"/>
    <property type="match status" value="1"/>
</dbReference>
<dbReference type="EMBL" id="NPIA01000008">
    <property type="protein sequence ID" value="OZM56140.1"/>
    <property type="molecule type" value="Genomic_DNA"/>
</dbReference>
<name>A0A263BR09_9BACI</name>
<dbReference type="GO" id="GO:0016887">
    <property type="term" value="F:ATP hydrolysis activity"/>
    <property type="evidence" value="ECO:0007669"/>
    <property type="project" value="InterPro"/>
</dbReference>
<evidence type="ECO:0000256" key="2">
    <source>
        <dbReference type="ARBA" id="ARBA00022741"/>
    </source>
</evidence>
<dbReference type="PANTHER" id="PTHR42788:SF21">
    <property type="entry name" value="ABC TRANSPORTER ATP-BINDING PROTEIN"/>
    <property type="match status" value="1"/>
</dbReference>
<keyword evidence="6" id="KW-1185">Reference proteome</keyword>
<dbReference type="Gene3D" id="3.40.50.300">
    <property type="entry name" value="P-loop containing nucleotide triphosphate hydrolases"/>
    <property type="match status" value="1"/>
</dbReference>
<dbReference type="Pfam" id="PF00005">
    <property type="entry name" value="ABC_tran"/>
    <property type="match status" value="1"/>
</dbReference>
<dbReference type="InterPro" id="IPR027417">
    <property type="entry name" value="P-loop_NTPase"/>
</dbReference>